<evidence type="ECO:0000256" key="1">
    <source>
        <dbReference type="ARBA" id="ARBA00009091"/>
    </source>
</evidence>
<evidence type="ECO:0000313" key="3">
    <source>
        <dbReference type="EMBL" id="SNR80964.1"/>
    </source>
</evidence>
<evidence type="ECO:0000256" key="2">
    <source>
        <dbReference type="ARBA" id="ARBA00022729"/>
    </source>
</evidence>
<name>A0A238ZE57_9BACT</name>
<dbReference type="GO" id="GO:0050821">
    <property type="term" value="P:protein stabilization"/>
    <property type="evidence" value="ECO:0007669"/>
    <property type="project" value="TreeGrafter"/>
</dbReference>
<accession>A0A238ZE57</accession>
<dbReference type="PANTHER" id="PTHR35089:SF1">
    <property type="entry name" value="CHAPERONE PROTEIN SKP"/>
    <property type="match status" value="1"/>
</dbReference>
<dbReference type="InterPro" id="IPR024930">
    <property type="entry name" value="Skp_dom_sf"/>
</dbReference>
<dbReference type="Gene3D" id="3.30.910.20">
    <property type="entry name" value="Skp domain"/>
    <property type="match status" value="1"/>
</dbReference>
<protein>
    <submittedName>
        <fullName evidence="3">Periplasmic chaperone for outer membrane proteins Skp</fullName>
    </submittedName>
</protein>
<keyword evidence="2" id="KW-0732">Signal</keyword>
<proteinExistence type="inferred from homology"/>
<dbReference type="InterPro" id="IPR005632">
    <property type="entry name" value="Chaperone_Skp"/>
</dbReference>
<dbReference type="GO" id="GO:0051082">
    <property type="term" value="F:unfolded protein binding"/>
    <property type="evidence" value="ECO:0007669"/>
    <property type="project" value="InterPro"/>
</dbReference>
<reference evidence="3 4" key="1">
    <citation type="submission" date="2017-06" db="EMBL/GenBank/DDBJ databases">
        <authorList>
            <person name="Kim H.J."/>
            <person name="Triplett B.A."/>
        </authorList>
    </citation>
    <scope>NUCLEOTIDE SEQUENCE [LARGE SCALE GENOMIC DNA]</scope>
    <source>
        <strain evidence="3 4">DSM 13116</strain>
    </source>
</reference>
<dbReference type="AlphaFoldDB" id="A0A238ZE57"/>
<dbReference type="Pfam" id="PF03938">
    <property type="entry name" value="OmpH"/>
    <property type="match status" value="1"/>
</dbReference>
<keyword evidence="4" id="KW-1185">Reference proteome</keyword>
<gene>
    <name evidence="3" type="ORF">SAMN04488503_1424</name>
</gene>
<dbReference type="SMART" id="SM00935">
    <property type="entry name" value="OmpH"/>
    <property type="match status" value="1"/>
</dbReference>
<organism evidence="3 4">
    <name type="scientific">Humidesulfovibrio mexicanus</name>
    <dbReference type="NCBI Taxonomy" id="147047"/>
    <lineage>
        <taxon>Bacteria</taxon>
        <taxon>Pseudomonadati</taxon>
        <taxon>Thermodesulfobacteriota</taxon>
        <taxon>Desulfovibrionia</taxon>
        <taxon>Desulfovibrionales</taxon>
        <taxon>Desulfovibrionaceae</taxon>
        <taxon>Humidesulfovibrio</taxon>
    </lineage>
</organism>
<comment type="similarity">
    <text evidence="1">Belongs to the Skp family.</text>
</comment>
<dbReference type="GO" id="GO:0005829">
    <property type="term" value="C:cytosol"/>
    <property type="evidence" value="ECO:0007669"/>
    <property type="project" value="TreeGrafter"/>
</dbReference>
<dbReference type="Proteomes" id="UP000198324">
    <property type="component" value="Unassembled WGS sequence"/>
</dbReference>
<evidence type="ECO:0000313" key="4">
    <source>
        <dbReference type="Proteomes" id="UP000198324"/>
    </source>
</evidence>
<dbReference type="SUPFAM" id="SSF111384">
    <property type="entry name" value="OmpH-like"/>
    <property type="match status" value="1"/>
</dbReference>
<dbReference type="PANTHER" id="PTHR35089">
    <property type="entry name" value="CHAPERONE PROTEIN SKP"/>
    <property type="match status" value="1"/>
</dbReference>
<sequence length="187" mass="20788">MSASLDKRSCPMYLTAMKYCALLPLLFLILVALAPRTAWAQQKIGFVDPQRVVNGTRLGQTAKADLARYVAEKKRRASESAAQVAALRKEAEAVALSAAERVRRDEAYHRKSRQHELLLQENARDIKAEEAKLLQYVMRRADAVLEEIGKKGGYAIIITDPSAVGYVDTSTADLTERVARELDARSK</sequence>
<dbReference type="EMBL" id="FZOC01000002">
    <property type="protein sequence ID" value="SNR80964.1"/>
    <property type="molecule type" value="Genomic_DNA"/>
</dbReference>